<proteinExistence type="predicted"/>
<organism evidence="2 3">
    <name type="scientific">Melipona bicolor</name>
    <dbReference type="NCBI Taxonomy" id="60889"/>
    <lineage>
        <taxon>Eukaryota</taxon>
        <taxon>Metazoa</taxon>
        <taxon>Ecdysozoa</taxon>
        <taxon>Arthropoda</taxon>
        <taxon>Hexapoda</taxon>
        <taxon>Insecta</taxon>
        <taxon>Pterygota</taxon>
        <taxon>Neoptera</taxon>
        <taxon>Endopterygota</taxon>
        <taxon>Hymenoptera</taxon>
        <taxon>Apocrita</taxon>
        <taxon>Aculeata</taxon>
        <taxon>Apoidea</taxon>
        <taxon>Anthophila</taxon>
        <taxon>Apidae</taxon>
        <taxon>Melipona</taxon>
    </lineage>
</organism>
<dbReference type="AlphaFoldDB" id="A0AA40FDR7"/>
<protein>
    <submittedName>
        <fullName evidence="2">Uncharacterized protein</fullName>
    </submittedName>
</protein>
<name>A0AA40FDR7_9HYME</name>
<feature type="region of interest" description="Disordered" evidence="1">
    <location>
        <begin position="100"/>
        <end position="125"/>
    </location>
</feature>
<gene>
    <name evidence="2" type="ORF">K0M31_016950</name>
</gene>
<evidence type="ECO:0000256" key="1">
    <source>
        <dbReference type="SAM" id="MobiDB-lite"/>
    </source>
</evidence>
<dbReference type="EMBL" id="JAHYIQ010000055">
    <property type="protein sequence ID" value="KAK1117144.1"/>
    <property type="molecule type" value="Genomic_DNA"/>
</dbReference>
<reference evidence="2" key="1">
    <citation type="submission" date="2021-10" db="EMBL/GenBank/DDBJ databases">
        <title>Melipona bicolor Genome sequencing and assembly.</title>
        <authorList>
            <person name="Araujo N.S."/>
            <person name="Arias M.C."/>
        </authorList>
    </citation>
    <scope>NUCLEOTIDE SEQUENCE</scope>
    <source>
        <strain evidence="2">USP_2M_L1-L4_2017</strain>
        <tissue evidence="2">Whole body</tissue>
    </source>
</reference>
<feature type="compositionally biased region" description="Acidic residues" evidence="1">
    <location>
        <begin position="106"/>
        <end position="116"/>
    </location>
</feature>
<evidence type="ECO:0000313" key="3">
    <source>
        <dbReference type="Proteomes" id="UP001177670"/>
    </source>
</evidence>
<dbReference type="Proteomes" id="UP001177670">
    <property type="component" value="Unassembled WGS sequence"/>
</dbReference>
<accession>A0AA40FDR7</accession>
<keyword evidence="3" id="KW-1185">Reference proteome</keyword>
<comment type="caution">
    <text evidence="2">The sequence shown here is derived from an EMBL/GenBank/DDBJ whole genome shotgun (WGS) entry which is preliminary data.</text>
</comment>
<sequence length="179" mass="19786">MDNRGVFDDHRCYLVTMIVTKAKDICTPRSPEYPIGLGSSSSLGKFTYFLEKPLDTLKNPNVGVCCSHLAPLQPVLGWPCVESASPPPTKKRRTTLRVERAHAEEEKDGGDVELEGEEGHSFNKTGEIAGSKANVRGAWTPPLATLSHVIRWPFDGRPIAVETRVLQALMRTILAYHYA</sequence>
<evidence type="ECO:0000313" key="2">
    <source>
        <dbReference type="EMBL" id="KAK1117144.1"/>
    </source>
</evidence>